<accession>A0ABD6BU63</accession>
<keyword evidence="3 6" id="KW-0812">Transmembrane</keyword>
<evidence type="ECO:0000313" key="8">
    <source>
        <dbReference type="Proteomes" id="UP001597139"/>
    </source>
</evidence>
<keyword evidence="8" id="KW-1185">Reference proteome</keyword>
<feature type="transmembrane region" description="Helical" evidence="6">
    <location>
        <begin position="182"/>
        <end position="201"/>
    </location>
</feature>
<evidence type="ECO:0000256" key="5">
    <source>
        <dbReference type="ARBA" id="ARBA00023136"/>
    </source>
</evidence>
<feature type="transmembrane region" description="Helical" evidence="6">
    <location>
        <begin position="45"/>
        <end position="63"/>
    </location>
</feature>
<protein>
    <submittedName>
        <fullName evidence="7">Flippase</fullName>
    </submittedName>
</protein>
<dbReference type="PANTHER" id="PTHR30250:SF11">
    <property type="entry name" value="O-ANTIGEN TRANSPORTER-RELATED"/>
    <property type="match status" value="1"/>
</dbReference>
<evidence type="ECO:0000256" key="4">
    <source>
        <dbReference type="ARBA" id="ARBA00022989"/>
    </source>
</evidence>
<evidence type="ECO:0000313" key="7">
    <source>
        <dbReference type="EMBL" id="MFD1568576.1"/>
    </source>
</evidence>
<keyword evidence="4 6" id="KW-1133">Transmembrane helix</keyword>
<feature type="transmembrane region" description="Helical" evidence="6">
    <location>
        <begin position="304"/>
        <end position="322"/>
    </location>
</feature>
<dbReference type="CDD" id="cd13128">
    <property type="entry name" value="MATE_Wzx_like"/>
    <property type="match status" value="1"/>
</dbReference>
<dbReference type="GO" id="GO:0005886">
    <property type="term" value="C:plasma membrane"/>
    <property type="evidence" value="ECO:0007669"/>
    <property type="project" value="UniProtKB-SubCell"/>
</dbReference>
<organism evidence="7 8">
    <name type="scientific">Halolamina litorea</name>
    <dbReference type="NCBI Taxonomy" id="1515593"/>
    <lineage>
        <taxon>Archaea</taxon>
        <taxon>Methanobacteriati</taxon>
        <taxon>Methanobacteriota</taxon>
        <taxon>Stenosarchaea group</taxon>
        <taxon>Halobacteria</taxon>
        <taxon>Halobacteriales</taxon>
        <taxon>Haloferacaceae</taxon>
    </lineage>
</organism>
<comment type="subcellular location">
    <subcellularLocation>
        <location evidence="1">Cell membrane</location>
        <topology evidence="1">Multi-pass membrane protein</topology>
    </subcellularLocation>
</comment>
<dbReference type="InterPro" id="IPR050833">
    <property type="entry name" value="Poly_Biosynth_Transport"/>
</dbReference>
<feature type="transmembrane region" description="Helical" evidence="6">
    <location>
        <begin position="90"/>
        <end position="108"/>
    </location>
</feature>
<dbReference type="PANTHER" id="PTHR30250">
    <property type="entry name" value="PST FAMILY PREDICTED COLANIC ACID TRANSPORTER"/>
    <property type="match status" value="1"/>
</dbReference>
<feature type="transmembrane region" description="Helical" evidence="6">
    <location>
        <begin position="12"/>
        <end position="33"/>
    </location>
</feature>
<feature type="transmembrane region" description="Helical" evidence="6">
    <location>
        <begin position="427"/>
        <end position="449"/>
    </location>
</feature>
<dbReference type="InterPro" id="IPR002797">
    <property type="entry name" value="Polysacc_synth"/>
</dbReference>
<name>A0ABD6BU63_9EURY</name>
<dbReference type="EMBL" id="JBHUCZ010000012">
    <property type="protein sequence ID" value="MFD1568576.1"/>
    <property type="molecule type" value="Genomic_DNA"/>
</dbReference>
<keyword evidence="5 6" id="KW-0472">Membrane</keyword>
<gene>
    <name evidence="7" type="ORF">ACFSAU_13860</name>
</gene>
<reference evidence="7 8" key="1">
    <citation type="journal article" date="2019" name="Int. J. Syst. Evol. Microbiol.">
        <title>The Global Catalogue of Microorganisms (GCM) 10K type strain sequencing project: providing services to taxonomists for standard genome sequencing and annotation.</title>
        <authorList>
            <consortium name="The Broad Institute Genomics Platform"/>
            <consortium name="The Broad Institute Genome Sequencing Center for Infectious Disease"/>
            <person name="Wu L."/>
            <person name="Ma J."/>
        </authorList>
    </citation>
    <scope>NUCLEOTIDE SEQUENCE [LARGE SCALE GENOMIC DNA]</scope>
    <source>
        <strain evidence="7 8">CGMCC 1.12859</strain>
    </source>
</reference>
<dbReference type="Pfam" id="PF01943">
    <property type="entry name" value="Polysacc_synt"/>
    <property type="match status" value="1"/>
</dbReference>
<comment type="caution">
    <text evidence="7">The sequence shown here is derived from an EMBL/GenBank/DDBJ whole genome shotgun (WGS) entry which is preliminary data.</text>
</comment>
<dbReference type="AlphaFoldDB" id="A0ABD6BU63"/>
<evidence type="ECO:0000256" key="3">
    <source>
        <dbReference type="ARBA" id="ARBA00022692"/>
    </source>
</evidence>
<keyword evidence="2" id="KW-1003">Cell membrane</keyword>
<feature type="transmembrane region" description="Helical" evidence="6">
    <location>
        <begin position="114"/>
        <end position="133"/>
    </location>
</feature>
<feature type="transmembrane region" description="Helical" evidence="6">
    <location>
        <begin position="455"/>
        <end position="479"/>
    </location>
</feature>
<evidence type="ECO:0000256" key="1">
    <source>
        <dbReference type="ARBA" id="ARBA00004651"/>
    </source>
</evidence>
<feature type="transmembrane region" description="Helical" evidence="6">
    <location>
        <begin position="395"/>
        <end position="415"/>
    </location>
</feature>
<evidence type="ECO:0000256" key="6">
    <source>
        <dbReference type="SAM" id="Phobius"/>
    </source>
</evidence>
<sequence length="489" mass="51791">MALVDRLARGVKASFAATMLNLVSSGLLVLVLTRVLFSPAEYGRLNFALSALGVVTILATLGLPKSTARYVTEFTETDPGQVPHVLRQSAFYLTIMIAAVVLGTVVLGPTVLRLTGSPAVGGLLAVGSLYVAGRAYQSYFATVFQGLNRVDWSALVTTVSSVARLPLVVLMVTLGFGVVGAVAGYVLAFALASAMGAYVVYTRFYRSYDADDAPSDRLTRRLLEYSVPLTATRGANVLDKKVDTLLVGVLIDMTAVGYYTVAKQVSDFVAAPASSFGYTISPALGEQSSKDETQRAATLYERSLQYVLLAYVPAVVGLILVAQPMVRYVFGPDYLGAVTTLQVFSGFMLVNAVNKVTSDGLDYLGRARSRAIIKSAMAVSNFGLNLVLIPAMGVVGAAVATVITYTIYTGSNVYFITQELPVDVHAVARRLVVTAIITTGMAAVVWGALPYVSDLPSLLAVVFLGAAMWATLSVLGGVLNIRRVAKLLT</sequence>
<dbReference type="Proteomes" id="UP001597139">
    <property type="component" value="Unassembled WGS sequence"/>
</dbReference>
<evidence type="ECO:0000256" key="2">
    <source>
        <dbReference type="ARBA" id="ARBA00022475"/>
    </source>
</evidence>
<proteinExistence type="predicted"/>
<dbReference type="RefSeq" id="WP_267648074.1">
    <property type="nucleotide sequence ID" value="NZ_JANHGR010000003.1"/>
</dbReference>